<dbReference type="Proteomes" id="UP001208689">
    <property type="component" value="Chromosome"/>
</dbReference>
<organism evidence="2 3">
    <name type="scientific">Candidatus Lokiarchaeum ossiferum</name>
    <dbReference type="NCBI Taxonomy" id="2951803"/>
    <lineage>
        <taxon>Archaea</taxon>
        <taxon>Promethearchaeati</taxon>
        <taxon>Promethearchaeota</taxon>
        <taxon>Promethearchaeia</taxon>
        <taxon>Promethearchaeales</taxon>
        <taxon>Promethearchaeaceae</taxon>
        <taxon>Candidatus Lokiarchaeum</taxon>
    </lineage>
</organism>
<keyword evidence="3" id="KW-1185">Reference proteome</keyword>
<reference evidence="2" key="1">
    <citation type="submission" date="2022-09" db="EMBL/GenBank/DDBJ databases">
        <title>Actin cytoskeleton and complex cell architecture in an #Asgard archaeon.</title>
        <authorList>
            <person name="Ponce Toledo R.I."/>
            <person name="Schleper C."/>
            <person name="Rodrigues Oliveira T."/>
            <person name="Wollweber F."/>
            <person name="Xu J."/>
            <person name="Rittmann S."/>
            <person name="Klingl A."/>
            <person name="Pilhofer M."/>
        </authorList>
    </citation>
    <scope>NUCLEOTIDE SEQUENCE</scope>
    <source>
        <strain evidence="2">B-35</strain>
    </source>
</reference>
<gene>
    <name evidence="2" type="ORF">NEF87_000921</name>
</gene>
<protein>
    <recommendedName>
        <fullName evidence="4">Glucodextranase-like C-terminal domain-containing protein</fullName>
    </recommendedName>
</protein>
<keyword evidence="1" id="KW-0812">Transmembrane</keyword>
<evidence type="ECO:0000256" key="1">
    <source>
        <dbReference type="SAM" id="Phobius"/>
    </source>
</evidence>
<sequence>MEFTKKKWYSVDTNQLKIKIVTLFFFSILFISVVKLTDSEMCGTEKKQYFVHGSPSLEDDWAEPNDNQGEAYVLNYGFHTNFVCLNDDWYQLGMLLNHERLTIDLRYNSSSSLNLELFDEASNLFVYNLTEQTWGKSLVFIATSDISMSYLKISGSTNDSYDMDVIVDGNNFNPMTPSLEWIAFSEGSWAEWDAKFTIIDSNGGENQSEGKLRGTIQSISLTDFSVAVDAEMLWEGMPDAYMMPEDDEMPEDLELNETGEIFPSSYHFDINPEHQANPPYFGFASPFMGSNFQFKEFNPLFTMPDTSYTIGGEGKSVVIEYNGTDAYYFKTIANYSDEGLLTHLGMEQTDVDENNVTTQTYKMELLLSDSDLSENLDNLSKSDDNGLGFDLENIPGYSFEFLLGIFGISLIAILSFQKLKTRH</sequence>
<proteinExistence type="predicted"/>
<keyword evidence="1" id="KW-1133">Transmembrane helix</keyword>
<dbReference type="EMBL" id="CP104013">
    <property type="protein sequence ID" value="UYP44636.1"/>
    <property type="molecule type" value="Genomic_DNA"/>
</dbReference>
<feature type="transmembrane region" description="Helical" evidence="1">
    <location>
        <begin position="20"/>
        <end position="37"/>
    </location>
</feature>
<evidence type="ECO:0000313" key="3">
    <source>
        <dbReference type="Proteomes" id="UP001208689"/>
    </source>
</evidence>
<name>A0ABY6HM92_9ARCH</name>
<accession>A0ABY6HM92</accession>
<keyword evidence="1" id="KW-0472">Membrane</keyword>
<feature type="transmembrane region" description="Helical" evidence="1">
    <location>
        <begin position="397"/>
        <end position="416"/>
    </location>
</feature>
<evidence type="ECO:0000313" key="2">
    <source>
        <dbReference type="EMBL" id="UYP44636.1"/>
    </source>
</evidence>
<evidence type="ECO:0008006" key="4">
    <source>
        <dbReference type="Google" id="ProtNLM"/>
    </source>
</evidence>